<dbReference type="Pfam" id="PF08695">
    <property type="entry name" value="Coa1"/>
    <property type="match status" value="1"/>
</dbReference>
<accession>A0A518J0G9</accession>
<dbReference type="RefSeq" id="WP_145289598.1">
    <property type="nucleotide sequence ID" value="NZ_CP036318.1"/>
</dbReference>
<keyword evidence="1" id="KW-1133">Transmembrane helix</keyword>
<organism evidence="2 3">
    <name type="scientific">Rosistilla oblonga</name>
    <dbReference type="NCBI Taxonomy" id="2527990"/>
    <lineage>
        <taxon>Bacteria</taxon>
        <taxon>Pseudomonadati</taxon>
        <taxon>Planctomycetota</taxon>
        <taxon>Planctomycetia</taxon>
        <taxon>Pirellulales</taxon>
        <taxon>Pirellulaceae</taxon>
        <taxon>Rosistilla</taxon>
    </lineage>
</organism>
<sequence length="158" mass="16736">MSSYTPEDAFSPEPPKSRTAIKIIIAVVLIGLGIICCGCLGMIAVSWMAYGDSVETIKGNRVVQQNLGDVTTAEIDLQATGELAESGGQQQLVYRVEGTNGSGKVIVATGPAGLELKTLILEDGTEIDLQVQDDRIPVEFEIDSGELEIDTGDLVPQN</sequence>
<dbReference type="InterPro" id="IPR014807">
    <property type="entry name" value="Coa1"/>
</dbReference>
<proteinExistence type="predicted"/>
<feature type="transmembrane region" description="Helical" evidence="1">
    <location>
        <begin position="20"/>
        <end position="50"/>
    </location>
</feature>
<keyword evidence="3" id="KW-1185">Reference proteome</keyword>
<gene>
    <name evidence="2" type="ORF">Mal33_48590</name>
</gene>
<keyword evidence="1" id="KW-0472">Membrane</keyword>
<evidence type="ECO:0000256" key="1">
    <source>
        <dbReference type="SAM" id="Phobius"/>
    </source>
</evidence>
<name>A0A518J0G9_9BACT</name>
<reference evidence="2 3" key="1">
    <citation type="submission" date="2019-02" db="EMBL/GenBank/DDBJ databases">
        <title>Deep-cultivation of Planctomycetes and their phenomic and genomic characterization uncovers novel biology.</title>
        <authorList>
            <person name="Wiegand S."/>
            <person name="Jogler M."/>
            <person name="Boedeker C."/>
            <person name="Pinto D."/>
            <person name="Vollmers J."/>
            <person name="Rivas-Marin E."/>
            <person name="Kohn T."/>
            <person name="Peeters S.H."/>
            <person name="Heuer A."/>
            <person name="Rast P."/>
            <person name="Oberbeckmann S."/>
            <person name="Bunk B."/>
            <person name="Jeske O."/>
            <person name="Meyerdierks A."/>
            <person name="Storesund J.E."/>
            <person name="Kallscheuer N."/>
            <person name="Luecker S."/>
            <person name="Lage O.M."/>
            <person name="Pohl T."/>
            <person name="Merkel B.J."/>
            <person name="Hornburger P."/>
            <person name="Mueller R.-W."/>
            <person name="Bruemmer F."/>
            <person name="Labrenz M."/>
            <person name="Spormann A.M."/>
            <person name="Op den Camp H."/>
            <person name="Overmann J."/>
            <person name="Amann R."/>
            <person name="Jetten M.S.M."/>
            <person name="Mascher T."/>
            <person name="Medema M.H."/>
            <person name="Devos D.P."/>
            <person name="Kaster A.-K."/>
            <person name="Ovreas L."/>
            <person name="Rohde M."/>
            <person name="Galperin M.Y."/>
            <person name="Jogler C."/>
        </authorList>
    </citation>
    <scope>NUCLEOTIDE SEQUENCE [LARGE SCALE GENOMIC DNA]</scope>
    <source>
        <strain evidence="2 3">Mal33</strain>
    </source>
</reference>
<dbReference type="AlphaFoldDB" id="A0A518J0G9"/>
<evidence type="ECO:0000313" key="2">
    <source>
        <dbReference type="EMBL" id="QDV58834.1"/>
    </source>
</evidence>
<protein>
    <submittedName>
        <fullName evidence="2">Cytochrome oxidase complex assembly protein 1</fullName>
    </submittedName>
</protein>
<dbReference type="Proteomes" id="UP000316770">
    <property type="component" value="Chromosome"/>
</dbReference>
<evidence type="ECO:0000313" key="3">
    <source>
        <dbReference type="Proteomes" id="UP000316770"/>
    </source>
</evidence>
<keyword evidence="1" id="KW-0812">Transmembrane</keyword>
<dbReference type="EMBL" id="CP036318">
    <property type="protein sequence ID" value="QDV58834.1"/>
    <property type="molecule type" value="Genomic_DNA"/>
</dbReference>